<dbReference type="SUPFAM" id="SSF51735">
    <property type="entry name" value="NAD(P)-binding Rossmann-fold domains"/>
    <property type="match status" value="1"/>
</dbReference>
<organism evidence="7 8">
    <name type="scientific">Roseovarius azorensis</name>
    <dbReference type="NCBI Taxonomy" id="1287727"/>
    <lineage>
        <taxon>Bacteria</taxon>
        <taxon>Pseudomonadati</taxon>
        <taxon>Pseudomonadota</taxon>
        <taxon>Alphaproteobacteria</taxon>
        <taxon>Rhodobacterales</taxon>
        <taxon>Roseobacteraceae</taxon>
        <taxon>Roseovarius</taxon>
    </lineage>
</organism>
<dbReference type="InterPro" id="IPR029753">
    <property type="entry name" value="D-isomer_DH_CS"/>
</dbReference>
<evidence type="ECO:0000256" key="2">
    <source>
        <dbReference type="ARBA" id="ARBA00023002"/>
    </source>
</evidence>
<dbReference type="GO" id="GO:0051287">
    <property type="term" value="F:NAD binding"/>
    <property type="evidence" value="ECO:0007669"/>
    <property type="project" value="InterPro"/>
</dbReference>
<dbReference type="InterPro" id="IPR036291">
    <property type="entry name" value="NAD(P)-bd_dom_sf"/>
</dbReference>
<reference evidence="7 8" key="1">
    <citation type="submission" date="2016-10" db="EMBL/GenBank/DDBJ databases">
        <authorList>
            <person name="de Groot N.N."/>
        </authorList>
    </citation>
    <scope>NUCLEOTIDE SEQUENCE [LARGE SCALE GENOMIC DNA]</scope>
    <source>
        <strain evidence="7 8">DSM 100674</strain>
    </source>
</reference>
<dbReference type="InterPro" id="IPR050223">
    <property type="entry name" value="D-isomer_2-hydroxyacid_DH"/>
</dbReference>
<dbReference type="EMBL" id="FOAG01000005">
    <property type="protein sequence ID" value="SEL46718.1"/>
    <property type="molecule type" value="Genomic_DNA"/>
</dbReference>
<dbReference type="RefSeq" id="WP_217649886.1">
    <property type="nucleotide sequence ID" value="NZ_FOAG01000005.1"/>
</dbReference>
<dbReference type="PANTHER" id="PTHR10996">
    <property type="entry name" value="2-HYDROXYACID DEHYDROGENASE-RELATED"/>
    <property type="match status" value="1"/>
</dbReference>
<dbReference type="STRING" id="1287727.SAMN05443999_105259"/>
<keyword evidence="8" id="KW-1185">Reference proteome</keyword>
<evidence type="ECO:0000256" key="4">
    <source>
        <dbReference type="RuleBase" id="RU003719"/>
    </source>
</evidence>
<evidence type="ECO:0000313" key="7">
    <source>
        <dbReference type="EMBL" id="SEL46718.1"/>
    </source>
</evidence>
<dbReference type="PROSITE" id="PS00671">
    <property type="entry name" value="D_2_HYDROXYACID_DH_3"/>
    <property type="match status" value="1"/>
</dbReference>
<feature type="domain" description="D-isomer specific 2-hydroxyacid dehydrogenase NAD-binding" evidence="6">
    <location>
        <begin position="129"/>
        <end position="306"/>
    </location>
</feature>
<dbReference type="SUPFAM" id="SSF52283">
    <property type="entry name" value="Formate/glycerate dehydrogenase catalytic domain-like"/>
    <property type="match status" value="1"/>
</dbReference>
<dbReference type="CDD" id="cd05301">
    <property type="entry name" value="GDH"/>
    <property type="match status" value="1"/>
</dbReference>
<name>A0A1H7QG42_9RHOB</name>
<dbReference type="FunFam" id="3.40.50.720:FF:000203">
    <property type="entry name" value="D-3-phosphoglycerate dehydrogenase (SerA)"/>
    <property type="match status" value="1"/>
</dbReference>
<evidence type="ECO:0000259" key="6">
    <source>
        <dbReference type="Pfam" id="PF02826"/>
    </source>
</evidence>
<keyword evidence="2 4" id="KW-0560">Oxidoreductase</keyword>
<evidence type="ECO:0000256" key="1">
    <source>
        <dbReference type="ARBA" id="ARBA00005854"/>
    </source>
</evidence>
<keyword evidence="3" id="KW-0520">NAD</keyword>
<dbReference type="InterPro" id="IPR006140">
    <property type="entry name" value="D-isomer_DH_NAD-bd"/>
</dbReference>
<dbReference type="InterPro" id="IPR029752">
    <property type="entry name" value="D-isomer_DH_CS1"/>
</dbReference>
<evidence type="ECO:0000259" key="5">
    <source>
        <dbReference type="Pfam" id="PF00389"/>
    </source>
</evidence>
<accession>A0A1H7QG42</accession>
<proteinExistence type="inferred from homology"/>
<gene>
    <name evidence="7" type="ORF">SAMN05443999_105259</name>
</gene>
<dbReference type="PROSITE" id="PS00065">
    <property type="entry name" value="D_2_HYDROXYACID_DH_1"/>
    <property type="match status" value="1"/>
</dbReference>
<dbReference type="InterPro" id="IPR006139">
    <property type="entry name" value="D-isomer_2_OHA_DH_cat_dom"/>
</dbReference>
<dbReference type="GO" id="GO:0030267">
    <property type="term" value="F:glyoxylate reductase (NADPH) activity"/>
    <property type="evidence" value="ECO:0007669"/>
    <property type="project" value="TreeGrafter"/>
</dbReference>
<sequence length="337" mass="37188">MMQRTDIKGPEEPAAGTGRRILLTRQMPEPVMQRIRDEMQAWINPEDRQLSPAELQVAVAEHRPNALMVMATDQIDAGFIAAMPSSVRAIATLSVGHEHIDIEAVRAHGLALLHTPDIHSNAVSEMAILLMLCAARRAQEGERMIYEDRWPGWSPTQLLGRDLTGARLGIIGMGRIGRIIAHRARAGFDMRIHYHNRSRLPHDLEQGATYHGTAEDLLAVSDFLILSAPSSPQTRGFLNARTIAHLPEGAVVVNVARGDLIDDDALIAALRSGRIAAAGLDVFNGEPNIHPAYRTLPNVFLQPHQGSSSMETRVRMGHVLLDSVEAFWRGERLNRLI</sequence>
<dbReference type="PANTHER" id="PTHR10996:SF283">
    <property type="entry name" value="GLYOXYLATE_HYDROXYPYRUVATE REDUCTASE B"/>
    <property type="match status" value="1"/>
</dbReference>
<dbReference type="GO" id="GO:0005829">
    <property type="term" value="C:cytosol"/>
    <property type="evidence" value="ECO:0007669"/>
    <property type="project" value="TreeGrafter"/>
</dbReference>
<dbReference type="Pfam" id="PF02826">
    <property type="entry name" value="2-Hacid_dh_C"/>
    <property type="match status" value="1"/>
</dbReference>
<dbReference type="AlphaFoldDB" id="A0A1H7QG42"/>
<evidence type="ECO:0000256" key="3">
    <source>
        <dbReference type="ARBA" id="ARBA00023027"/>
    </source>
</evidence>
<comment type="similarity">
    <text evidence="1 4">Belongs to the D-isomer specific 2-hydroxyacid dehydrogenase family.</text>
</comment>
<dbReference type="Gene3D" id="3.40.50.720">
    <property type="entry name" value="NAD(P)-binding Rossmann-like Domain"/>
    <property type="match status" value="2"/>
</dbReference>
<dbReference type="GO" id="GO:0016618">
    <property type="term" value="F:hydroxypyruvate reductase [NAD(P)H] activity"/>
    <property type="evidence" value="ECO:0007669"/>
    <property type="project" value="TreeGrafter"/>
</dbReference>
<evidence type="ECO:0000313" key="8">
    <source>
        <dbReference type="Proteomes" id="UP000199582"/>
    </source>
</evidence>
<protein>
    <submittedName>
        <fullName evidence="7">Glyoxylate reductase</fullName>
    </submittedName>
</protein>
<dbReference type="Proteomes" id="UP000199582">
    <property type="component" value="Unassembled WGS sequence"/>
</dbReference>
<dbReference type="Pfam" id="PF00389">
    <property type="entry name" value="2-Hacid_dh"/>
    <property type="match status" value="1"/>
</dbReference>
<feature type="domain" description="D-isomer specific 2-hydroxyacid dehydrogenase catalytic" evidence="5">
    <location>
        <begin position="21"/>
        <end position="335"/>
    </location>
</feature>